<dbReference type="SUPFAM" id="SSF53335">
    <property type="entry name" value="S-adenosyl-L-methionine-dependent methyltransferases"/>
    <property type="match status" value="1"/>
</dbReference>
<sequence length="218" mass="25269">MGTFQNVRWQLAQALEWRWWRAYLKRKPVADYLEEKERYWHRVLEEMDWTVAPGVSVADVGCGPAGVYIALHDRQRVTAIDPLLDRYEGLNVFSRSAYPAVRFLPLMLEDAVDLGPFRQLYCFNAINHVRDWAAGLDALTAMAEPGTELLLTSDVHRHAWLLPIFRALPGDALHPQQHGAGAYRNALLDRGWRIDGERVLRRERIFQYHAWKCTMEKG</sequence>
<keyword evidence="2" id="KW-1185">Reference proteome</keyword>
<dbReference type="AlphaFoldDB" id="A0A2S6I5P0"/>
<dbReference type="InterPro" id="IPR029063">
    <property type="entry name" value="SAM-dependent_MTases_sf"/>
</dbReference>
<organism evidence="1 2">
    <name type="scientific">Neolewinella xylanilytica</name>
    <dbReference type="NCBI Taxonomy" id="1514080"/>
    <lineage>
        <taxon>Bacteria</taxon>
        <taxon>Pseudomonadati</taxon>
        <taxon>Bacteroidota</taxon>
        <taxon>Saprospiria</taxon>
        <taxon>Saprospirales</taxon>
        <taxon>Lewinellaceae</taxon>
        <taxon>Neolewinella</taxon>
    </lineage>
</organism>
<proteinExistence type="predicted"/>
<dbReference type="EMBL" id="PTJC01000006">
    <property type="protein sequence ID" value="PPK86401.1"/>
    <property type="molecule type" value="Genomic_DNA"/>
</dbReference>
<evidence type="ECO:0000313" key="1">
    <source>
        <dbReference type="EMBL" id="PPK86401.1"/>
    </source>
</evidence>
<accession>A0A2S6I5P0</accession>
<dbReference type="GO" id="GO:0032259">
    <property type="term" value="P:methylation"/>
    <property type="evidence" value="ECO:0007669"/>
    <property type="project" value="UniProtKB-KW"/>
</dbReference>
<dbReference type="GO" id="GO:0008168">
    <property type="term" value="F:methyltransferase activity"/>
    <property type="evidence" value="ECO:0007669"/>
    <property type="project" value="UniProtKB-KW"/>
</dbReference>
<comment type="caution">
    <text evidence="1">The sequence shown here is derived from an EMBL/GenBank/DDBJ whole genome shotgun (WGS) entry which is preliminary data.</text>
</comment>
<keyword evidence="1" id="KW-0830">Ubiquinone</keyword>
<dbReference type="Proteomes" id="UP000237662">
    <property type="component" value="Unassembled WGS sequence"/>
</dbReference>
<keyword evidence="1" id="KW-0489">Methyltransferase</keyword>
<dbReference type="Gene3D" id="3.40.50.150">
    <property type="entry name" value="Vaccinia Virus protein VP39"/>
    <property type="match status" value="1"/>
</dbReference>
<dbReference type="RefSeq" id="WP_104420836.1">
    <property type="nucleotide sequence ID" value="NZ_PTJC01000006.1"/>
</dbReference>
<gene>
    <name evidence="1" type="ORF">CLV84_3327</name>
</gene>
<protein>
    <submittedName>
        <fullName evidence="1">2-polyprenyl-6-hydroxyphenyl methylase/3-demethylubiquinone-9 3-methyltransferase</fullName>
    </submittedName>
</protein>
<name>A0A2S6I5P0_9BACT</name>
<keyword evidence="1" id="KW-0808">Transferase</keyword>
<reference evidence="1 2" key="1">
    <citation type="submission" date="2018-02" db="EMBL/GenBank/DDBJ databases">
        <title>Genomic Encyclopedia of Archaeal and Bacterial Type Strains, Phase II (KMG-II): from individual species to whole genera.</title>
        <authorList>
            <person name="Goeker M."/>
        </authorList>
    </citation>
    <scope>NUCLEOTIDE SEQUENCE [LARGE SCALE GENOMIC DNA]</scope>
    <source>
        <strain evidence="1 2">DSM 29526</strain>
    </source>
</reference>
<evidence type="ECO:0000313" key="2">
    <source>
        <dbReference type="Proteomes" id="UP000237662"/>
    </source>
</evidence>